<evidence type="ECO:0000256" key="1">
    <source>
        <dbReference type="SAM" id="MobiDB-lite"/>
    </source>
</evidence>
<feature type="region of interest" description="Disordered" evidence="1">
    <location>
        <begin position="77"/>
        <end position="112"/>
    </location>
</feature>
<gene>
    <name evidence="2" type="ORF">CP880_05135</name>
</gene>
<comment type="caution">
    <text evidence="2">The sequence shown here is derived from an EMBL/GenBank/DDBJ whole genome shotgun (WGS) entry which is preliminary data.</text>
</comment>
<evidence type="ECO:0000313" key="2">
    <source>
        <dbReference type="EMBL" id="REB71075.1"/>
    </source>
</evidence>
<dbReference type="EMBL" id="PCZS01000001">
    <property type="protein sequence ID" value="REB71075.1"/>
    <property type="molecule type" value="Genomic_DNA"/>
</dbReference>
<reference evidence="2 3" key="1">
    <citation type="submission" date="2017-09" db="EMBL/GenBank/DDBJ databases">
        <authorList>
            <person name="Bumgarner R.E."/>
        </authorList>
    </citation>
    <scope>NUCLEOTIDE SEQUENCE [LARGE SCALE GENOMIC DNA]</scope>
    <source>
        <strain evidence="2 3">T34998</strain>
    </source>
</reference>
<name>A0ABX9IDR1_9ACTN</name>
<accession>A0ABX9IDR1</accession>
<feature type="region of interest" description="Disordered" evidence="1">
    <location>
        <begin position="26"/>
        <end position="64"/>
    </location>
</feature>
<proteinExistence type="predicted"/>
<dbReference type="Proteomes" id="UP000256324">
    <property type="component" value="Unassembled WGS sequence"/>
</dbReference>
<feature type="compositionally biased region" description="Basic residues" evidence="1">
    <location>
        <begin position="94"/>
        <end position="112"/>
    </location>
</feature>
<feature type="compositionally biased region" description="Polar residues" evidence="1">
    <location>
        <begin position="49"/>
        <end position="58"/>
    </location>
</feature>
<organism evidence="2 3">
    <name type="scientific">Cutibacterium namnetense</name>
    <dbReference type="NCBI Taxonomy" id="1574624"/>
    <lineage>
        <taxon>Bacteria</taxon>
        <taxon>Bacillati</taxon>
        <taxon>Actinomycetota</taxon>
        <taxon>Actinomycetes</taxon>
        <taxon>Propionibacteriales</taxon>
        <taxon>Propionibacteriaceae</taxon>
        <taxon>Cutibacterium</taxon>
    </lineage>
</organism>
<sequence>MTCSTRRVRSCAEFVNGAGVAVRKRCDPSPVTSLGHDHDMPARREHRQASNVENGQVTSRRRPNEYRAITWSEEENRVVQRQQRVHRSGERQTCPHRGRAGPSGRRRHPFCD</sequence>
<keyword evidence="3" id="KW-1185">Reference proteome</keyword>
<evidence type="ECO:0000313" key="3">
    <source>
        <dbReference type="Proteomes" id="UP000256324"/>
    </source>
</evidence>
<protein>
    <submittedName>
        <fullName evidence="2">Uncharacterized protein</fullName>
    </submittedName>
</protein>